<feature type="region of interest" description="Disordered" evidence="1">
    <location>
        <begin position="32"/>
        <end position="87"/>
    </location>
</feature>
<accession>A0A5H2XRL1</accession>
<name>A0A5H2XRL1_PRUDU</name>
<gene>
    <name evidence="2" type="ORF">Prudu_1476S000100</name>
</gene>
<evidence type="ECO:0000256" key="1">
    <source>
        <dbReference type="SAM" id="MobiDB-lite"/>
    </source>
</evidence>
<protein>
    <submittedName>
        <fullName evidence="2">Uncharacterized protein</fullName>
    </submittedName>
</protein>
<proteinExistence type="predicted"/>
<sequence length="111" mass="12148">MISTEIPLKLPPKCTPVNPSIPVAGLGDKKSFRAANWQNSGDYGQPDPPAGLDDTKSTRASLARYRGPSRGHRVSRAANPDRSRDTKYAEQQILALMVRASPKLVRQSQVH</sequence>
<reference evidence="2" key="1">
    <citation type="journal article" date="2019" name="Science">
        <title>Mutation of a bHLH transcription factor allowed almond domestication.</title>
        <authorList>
            <person name="Sanchez-Perez R."/>
            <person name="Pavan S."/>
            <person name="Mazzeo R."/>
            <person name="Moldovan C."/>
            <person name="Aiese Cigliano R."/>
            <person name="Del Cueto J."/>
            <person name="Ricciardi F."/>
            <person name="Lotti C."/>
            <person name="Ricciardi L."/>
            <person name="Dicenta F."/>
            <person name="Lopez-Marques R.L."/>
            <person name="Lindberg Moller B."/>
        </authorList>
    </citation>
    <scope>NUCLEOTIDE SEQUENCE</scope>
</reference>
<dbReference type="EMBL" id="AP021813">
    <property type="protein sequence ID" value="BBN70443.1"/>
    <property type="molecule type" value="Genomic_DNA"/>
</dbReference>
<dbReference type="AlphaFoldDB" id="A0A5H2XRL1"/>
<organism evidence="2">
    <name type="scientific">Prunus dulcis</name>
    <name type="common">Almond</name>
    <name type="synonym">Amygdalus dulcis</name>
    <dbReference type="NCBI Taxonomy" id="3755"/>
    <lineage>
        <taxon>Eukaryota</taxon>
        <taxon>Viridiplantae</taxon>
        <taxon>Streptophyta</taxon>
        <taxon>Embryophyta</taxon>
        <taxon>Tracheophyta</taxon>
        <taxon>Spermatophyta</taxon>
        <taxon>Magnoliopsida</taxon>
        <taxon>eudicotyledons</taxon>
        <taxon>Gunneridae</taxon>
        <taxon>Pentapetalae</taxon>
        <taxon>rosids</taxon>
        <taxon>fabids</taxon>
        <taxon>Rosales</taxon>
        <taxon>Rosaceae</taxon>
        <taxon>Amygdaloideae</taxon>
        <taxon>Amygdaleae</taxon>
        <taxon>Prunus</taxon>
    </lineage>
</organism>
<evidence type="ECO:0000313" key="2">
    <source>
        <dbReference type="EMBL" id="BBN70443.1"/>
    </source>
</evidence>